<dbReference type="Pfam" id="PF21530">
    <property type="entry name" value="Pif1_2B_dom"/>
    <property type="match status" value="1"/>
</dbReference>
<evidence type="ECO:0000259" key="1">
    <source>
        <dbReference type="Pfam" id="PF21530"/>
    </source>
</evidence>
<protein>
    <recommendedName>
        <fullName evidence="1">DNA helicase Pif1-like 2B domain-containing protein</fullName>
    </recommendedName>
</protein>
<reference evidence="2" key="2">
    <citation type="journal article" date="2015" name="Data Brief">
        <title>Shoot transcriptome of the giant reed, Arundo donax.</title>
        <authorList>
            <person name="Barrero R.A."/>
            <person name="Guerrero F.D."/>
            <person name="Moolhuijzen P."/>
            <person name="Goolsby J.A."/>
            <person name="Tidwell J."/>
            <person name="Bellgard S.E."/>
            <person name="Bellgard M.I."/>
        </authorList>
    </citation>
    <scope>NUCLEOTIDE SEQUENCE</scope>
    <source>
        <tissue evidence="2">Shoot tissue taken approximately 20 cm above the soil surface</tissue>
    </source>
</reference>
<evidence type="ECO:0000313" key="2">
    <source>
        <dbReference type="EMBL" id="JAE32949.1"/>
    </source>
</evidence>
<accession>A0A0A9HAW2</accession>
<name>A0A0A9HAW2_ARUDO</name>
<dbReference type="AlphaFoldDB" id="A0A0A9HAW2"/>
<dbReference type="PANTHER" id="PTHR10492">
    <property type="match status" value="1"/>
</dbReference>
<dbReference type="EMBL" id="GBRH01164947">
    <property type="protein sequence ID" value="JAE32949.1"/>
    <property type="molecule type" value="Transcribed_RNA"/>
</dbReference>
<dbReference type="PANTHER" id="PTHR10492:SF101">
    <property type="entry name" value="ATP-DEPENDENT DNA HELICASE"/>
    <property type="match status" value="1"/>
</dbReference>
<proteinExistence type="predicted"/>
<reference evidence="2" key="1">
    <citation type="submission" date="2014-09" db="EMBL/GenBank/DDBJ databases">
        <authorList>
            <person name="Magalhaes I.L.F."/>
            <person name="Oliveira U."/>
            <person name="Santos F.R."/>
            <person name="Vidigal T.H.D.A."/>
            <person name="Brescovit A.D."/>
            <person name="Santos A.J."/>
        </authorList>
    </citation>
    <scope>NUCLEOTIDE SEQUENCE</scope>
    <source>
        <tissue evidence="2">Shoot tissue taken approximately 20 cm above the soil surface</tissue>
    </source>
</reference>
<organism evidence="2">
    <name type="scientific">Arundo donax</name>
    <name type="common">Giant reed</name>
    <name type="synonym">Donax arundinaceus</name>
    <dbReference type="NCBI Taxonomy" id="35708"/>
    <lineage>
        <taxon>Eukaryota</taxon>
        <taxon>Viridiplantae</taxon>
        <taxon>Streptophyta</taxon>
        <taxon>Embryophyta</taxon>
        <taxon>Tracheophyta</taxon>
        <taxon>Spermatophyta</taxon>
        <taxon>Magnoliopsida</taxon>
        <taxon>Liliopsida</taxon>
        <taxon>Poales</taxon>
        <taxon>Poaceae</taxon>
        <taxon>PACMAD clade</taxon>
        <taxon>Arundinoideae</taxon>
        <taxon>Arundineae</taxon>
        <taxon>Arundo</taxon>
    </lineage>
</organism>
<sequence length="88" mass="10350">MSTCSSYLSYDTCMGTSNDVEHMYPKEYLNRLKFSGTPDHELSLKVGLLVMLLRTIDQSRIIMSFNNPKWPFVMKRRQYHQQDPRSVS</sequence>
<feature type="domain" description="DNA helicase Pif1-like 2B" evidence="1">
    <location>
        <begin position="27"/>
        <end position="59"/>
    </location>
</feature>
<dbReference type="InterPro" id="IPR049163">
    <property type="entry name" value="Pif1-like_2B_dom"/>
</dbReference>